<dbReference type="Pfam" id="PF07498">
    <property type="entry name" value="Rho_N"/>
    <property type="match status" value="1"/>
</dbReference>
<dbReference type="InterPro" id="IPR036269">
    <property type="entry name" value="Rho_N_sf"/>
</dbReference>
<dbReference type="AlphaFoldDB" id="X0TWC5"/>
<reference evidence="2" key="1">
    <citation type="journal article" date="2014" name="Front. Microbiol.">
        <title>High frequency of phylogenetically diverse reductive dehalogenase-homologous genes in deep subseafloor sedimentary metagenomes.</title>
        <authorList>
            <person name="Kawai M."/>
            <person name="Futagami T."/>
            <person name="Toyoda A."/>
            <person name="Takaki Y."/>
            <person name="Nishi S."/>
            <person name="Hori S."/>
            <person name="Arai W."/>
            <person name="Tsubouchi T."/>
            <person name="Morono Y."/>
            <person name="Uchiyama I."/>
            <person name="Ito T."/>
            <person name="Fujiyama A."/>
            <person name="Inagaki F."/>
            <person name="Takami H."/>
        </authorList>
    </citation>
    <scope>NUCLEOTIDE SEQUENCE</scope>
    <source>
        <strain evidence="2">Expedition CK06-06</strain>
    </source>
</reference>
<gene>
    <name evidence="2" type="ORF">S01H1_19897</name>
</gene>
<evidence type="ECO:0000313" key="2">
    <source>
        <dbReference type="EMBL" id="GAF97559.1"/>
    </source>
</evidence>
<comment type="caution">
    <text evidence="2">The sequence shown here is derived from an EMBL/GenBank/DDBJ whole genome shotgun (WGS) entry which is preliminary data.</text>
</comment>
<dbReference type="Gene3D" id="1.10.720.10">
    <property type="match status" value="1"/>
</dbReference>
<organism evidence="2">
    <name type="scientific">marine sediment metagenome</name>
    <dbReference type="NCBI Taxonomy" id="412755"/>
    <lineage>
        <taxon>unclassified sequences</taxon>
        <taxon>metagenomes</taxon>
        <taxon>ecological metagenomes</taxon>
    </lineage>
</organism>
<dbReference type="GO" id="GO:0006353">
    <property type="term" value="P:DNA-templated transcription termination"/>
    <property type="evidence" value="ECO:0007669"/>
    <property type="project" value="InterPro"/>
</dbReference>
<evidence type="ECO:0000259" key="1">
    <source>
        <dbReference type="SMART" id="SM00959"/>
    </source>
</evidence>
<dbReference type="InterPro" id="IPR011112">
    <property type="entry name" value="Rho-like_N"/>
</dbReference>
<name>X0TWC5_9ZZZZ</name>
<dbReference type="SMART" id="SM00959">
    <property type="entry name" value="Rho_N"/>
    <property type="match status" value="1"/>
</dbReference>
<feature type="domain" description="Rho termination factor-like N-terminal" evidence="1">
    <location>
        <begin position="5"/>
        <end position="47"/>
    </location>
</feature>
<accession>X0TWC5</accession>
<sequence>MNIDELENKSRDELMALAKEKGISSSDGLNKQDIIMLLIRSDIEQQGQVF</sequence>
<feature type="non-terminal residue" evidence="2">
    <location>
        <position position="50"/>
    </location>
</feature>
<dbReference type="SUPFAM" id="SSF68912">
    <property type="entry name" value="Rho N-terminal domain-like"/>
    <property type="match status" value="1"/>
</dbReference>
<dbReference type="EMBL" id="BARS01010809">
    <property type="protein sequence ID" value="GAF97559.1"/>
    <property type="molecule type" value="Genomic_DNA"/>
</dbReference>
<protein>
    <recommendedName>
        <fullName evidence="1">Rho termination factor-like N-terminal domain-containing protein</fullName>
    </recommendedName>
</protein>
<proteinExistence type="predicted"/>